<accession>A0A3P7N6Z2</accession>
<protein>
    <submittedName>
        <fullName evidence="2">Uncharacterized protein</fullName>
    </submittedName>
</protein>
<sequence length="121" mass="13822">MGDRNVLYKYVNSNLLAVMTLGESALEKVDIVSLYLIDVVVGKVIHSAVHRRCNHPVSLLVSENWVLVSASLFVEIELVITTATVVWFCHTKWQRKCVRYQENSDFGKILPNTLKYTKLNK</sequence>
<dbReference type="PANTHER" id="PTHR21573">
    <property type="entry name" value="ER MEMBRANE PROTEIN COMPLEX SUBUNIT 1"/>
    <property type="match status" value="1"/>
</dbReference>
<dbReference type="GO" id="GO:0034975">
    <property type="term" value="P:protein folding in endoplasmic reticulum"/>
    <property type="evidence" value="ECO:0007669"/>
    <property type="project" value="TreeGrafter"/>
</dbReference>
<proteinExistence type="predicted"/>
<keyword evidence="1" id="KW-1133">Transmembrane helix</keyword>
<dbReference type="PANTHER" id="PTHR21573:SF0">
    <property type="entry name" value="ER MEMBRANE PROTEIN COMPLEX SUBUNIT 1"/>
    <property type="match status" value="1"/>
</dbReference>
<organism evidence="2 3">
    <name type="scientific">Dibothriocephalus latus</name>
    <name type="common">Fish tapeworm</name>
    <name type="synonym">Diphyllobothrium latum</name>
    <dbReference type="NCBI Taxonomy" id="60516"/>
    <lineage>
        <taxon>Eukaryota</taxon>
        <taxon>Metazoa</taxon>
        <taxon>Spiralia</taxon>
        <taxon>Lophotrochozoa</taxon>
        <taxon>Platyhelminthes</taxon>
        <taxon>Cestoda</taxon>
        <taxon>Eucestoda</taxon>
        <taxon>Diphyllobothriidea</taxon>
        <taxon>Diphyllobothriidae</taxon>
        <taxon>Dibothriocephalus</taxon>
    </lineage>
</organism>
<dbReference type="OrthoDB" id="28092at2759"/>
<dbReference type="GO" id="GO:0072546">
    <property type="term" value="C:EMC complex"/>
    <property type="evidence" value="ECO:0007669"/>
    <property type="project" value="InterPro"/>
</dbReference>
<feature type="transmembrane region" description="Helical" evidence="1">
    <location>
        <begin position="65"/>
        <end position="89"/>
    </location>
</feature>
<gene>
    <name evidence="2" type="ORF">DILT_LOCUS17573</name>
</gene>
<keyword evidence="1" id="KW-0812">Transmembrane</keyword>
<keyword evidence="3" id="KW-1185">Reference proteome</keyword>
<name>A0A3P7N6Z2_DIBLA</name>
<reference evidence="2 3" key="1">
    <citation type="submission" date="2018-11" db="EMBL/GenBank/DDBJ databases">
        <authorList>
            <consortium name="Pathogen Informatics"/>
        </authorList>
    </citation>
    <scope>NUCLEOTIDE SEQUENCE [LARGE SCALE GENOMIC DNA]</scope>
</reference>
<dbReference type="Proteomes" id="UP000281553">
    <property type="component" value="Unassembled WGS sequence"/>
</dbReference>
<keyword evidence="1" id="KW-0472">Membrane</keyword>
<dbReference type="EMBL" id="UYRU01092829">
    <property type="protein sequence ID" value="VDN38305.1"/>
    <property type="molecule type" value="Genomic_DNA"/>
</dbReference>
<dbReference type="AlphaFoldDB" id="A0A3P7N6Z2"/>
<evidence type="ECO:0000313" key="3">
    <source>
        <dbReference type="Proteomes" id="UP000281553"/>
    </source>
</evidence>
<dbReference type="InterPro" id="IPR026895">
    <property type="entry name" value="EMC1"/>
</dbReference>
<evidence type="ECO:0000313" key="2">
    <source>
        <dbReference type="EMBL" id="VDN38305.1"/>
    </source>
</evidence>
<evidence type="ECO:0000256" key="1">
    <source>
        <dbReference type="SAM" id="Phobius"/>
    </source>
</evidence>